<gene>
    <name evidence="2" type="ORF">Zmor_005911</name>
</gene>
<dbReference type="AlphaFoldDB" id="A0AA38IQL9"/>
<evidence type="ECO:0000259" key="1">
    <source>
        <dbReference type="Pfam" id="PF18701"/>
    </source>
</evidence>
<sequence>MVVVPQICGDVPTMVVSQDQLKQFRHLRHLELADPEFGTPQQVDVLLGADVYGQIVTSGFKKGSLEEPSALNTAFAWVLIGGIKRNKQKTVVRSFCTSIDNSLDAALKRFWQPEQGSQRSMVAPQDAWCEEKVTSAISRDIQGRPFADKTPSLLGRSSKSAVRRFLVLESRLFADDLLSFARETLKGVLNTHRVCAWPDLRVTLTGIKSRPGHWTTFVANQIAPIQGILEPSAWNHGSGPDNQADCASRGLLLQERVTHPLWWADPMWLTGTEWPLQVDLEVGTGTELELHRRELHRSLLILVRMEQNKVFANEIRSLQKNGTCSKPFHEWTPFLDDGLIRVTGRLHQTEFPYETKHPLLLPRSHSRTELIIEAAHRKHLHVGFRTLQYLLLQAAAGNCAIKWHFNPPSAPHMGGLWEAGVKSFKSHLKRIVGEQLLTSEEFSAVLAQIEAVLNSRPLCPVSADNPEDLSVLTPGHFLTIGPLVAVPDEPLEAMRLNRLNRWQLVQRSHQDFWHRWQQGYLHTLQRRNRWNSSSNLPSVGALVVIKGDSVAPLQWQLGRIVVLHPGKDGIVRVAQVRTTCGMITRPRVKLCPLPRQ</sequence>
<dbReference type="Pfam" id="PF18701">
    <property type="entry name" value="DUF5641"/>
    <property type="match status" value="1"/>
</dbReference>
<dbReference type="GO" id="GO:0003676">
    <property type="term" value="F:nucleic acid binding"/>
    <property type="evidence" value="ECO:0007669"/>
    <property type="project" value="InterPro"/>
</dbReference>
<dbReference type="InterPro" id="IPR036397">
    <property type="entry name" value="RNaseH_sf"/>
</dbReference>
<feature type="domain" description="DUF5641" evidence="1">
    <location>
        <begin position="500"/>
        <end position="593"/>
    </location>
</feature>
<dbReference type="Proteomes" id="UP001168821">
    <property type="component" value="Unassembled WGS sequence"/>
</dbReference>
<reference evidence="2" key="1">
    <citation type="journal article" date="2023" name="G3 (Bethesda)">
        <title>Whole genome assemblies of Zophobas morio and Tenebrio molitor.</title>
        <authorList>
            <person name="Kaur S."/>
            <person name="Stinson S.A."/>
            <person name="diCenzo G.C."/>
        </authorList>
    </citation>
    <scope>NUCLEOTIDE SEQUENCE</scope>
    <source>
        <strain evidence="2">QUZm001</strain>
    </source>
</reference>
<proteinExistence type="predicted"/>
<organism evidence="2 3">
    <name type="scientific">Zophobas morio</name>
    <dbReference type="NCBI Taxonomy" id="2755281"/>
    <lineage>
        <taxon>Eukaryota</taxon>
        <taxon>Metazoa</taxon>
        <taxon>Ecdysozoa</taxon>
        <taxon>Arthropoda</taxon>
        <taxon>Hexapoda</taxon>
        <taxon>Insecta</taxon>
        <taxon>Pterygota</taxon>
        <taxon>Neoptera</taxon>
        <taxon>Endopterygota</taxon>
        <taxon>Coleoptera</taxon>
        <taxon>Polyphaga</taxon>
        <taxon>Cucujiformia</taxon>
        <taxon>Tenebrionidae</taxon>
        <taxon>Zophobas</taxon>
    </lineage>
</organism>
<dbReference type="Gene3D" id="3.30.420.10">
    <property type="entry name" value="Ribonuclease H-like superfamily/Ribonuclease H"/>
    <property type="match status" value="1"/>
</dbReference>
<dbReference type="PANTHER" id="PTHR47331:SF1">
    <property type="entry name" value="GAG-LIKE PROTEIN"/>
    <property type="match status" value="1"/>
</dbReference>
<keyword evidence="3" id="KW-1185">Reference proteome</keyword>
<evidence type="ECO:0000313" key="3">
    <source>
        <dbReference type="Proteomes" id="UP001168821"/>
    </source>
</evidence>
<accession>A0AA38IQL9</accession>
<name>A0AA38IQL9_9CUCU</name>
<evidence type="ECO:0000313" key="2">
    <source>
        <dbReference type="EMBL" id="KAJ3661517.1"/>
    </source>
</evidence>
<dbReference type="PANTHER" id="PTHR47331">
    <property type="entry name" value="PHD-TYPE DOMAIN-CONTAINING PROTEIN"/>
    <property type="match status" value="1"/>
</dbReference>
<dbReference type="InterPro" id="IPR040676">
    <property type="entry name" value="DUF5641"/>
</dbReference>
<dbReference type="EMBL" id="JALNTZ010000002">
    <property type="protein sequence ID" value="KAJ3661517.1"/>
    <property type="molecule type" value="Genomic_DNA"/>
</dbReference>
<comment type="caution">
    <text evidence="2">The sequence shown here is derived from an EMBL/GenBank/DDBJ whole genome shotgun (WGS) entry which is preliminary data.</text>
</comment>
<protein>
    <recommendedName>
        <fullName evidence="1">DUF5641 domain-containing protein</fullName>
    </recommendedName>
</protein>